<dbReference type="AlphaFoldDB" id="A0AAN4Q5P5"/>
<evidence type="ECO:0000313" key="2">
    <source>
        <dbReference type="Proteomes" id="UP000248291"/>
    </source>
</evidence>
<dbReference type="Proteomes" id="UP000248291">
    <property type="component" value="Unassembled WGS sequence"/>
</dbReference>
<name>A0AAN4Q5P5_PSESF</name>
<reference evidence="1 2" key="1">
    <citation type="submission" date="2018-04" db="EMBL/GenBank/DDBJ databases">
        <title>Draft genome sequence of Pseudomonas syringae pv. actinidiae biovar 3 strains isolated from kiwifruit in Kagawa prefecture.</title>
        <authorList>
            <person name="Tabuchi M."/>
            <person name="Saito M."/>
            <person name="Fujiwara S."/>
            <person name="Sasa N."/>
            <person name="Akimitsu K."/>
            <person name="Gomi K."/>
            <person name="Konishi-Sugita S."/>
            <person name="Hamano K."/>
            <person name="Kataoka I."/>
        </authorList>
    </citation>
    <scope>NUCLEOTIDE SEQUENCE [LARGE SCALE GENOMIC DNA]</scope>
    <source>
        <strain evidence="1 2">MAFF212211</strain>
    </source>
</reference>
<accession>A0AAN4Q5P5</accession>
<sequence>MYPKKSGTIESTQRLPDETEAVISAAIEKIYRKKAASVLFLNKPATG</sequence>
<organism evidence="1 2">
    <name type="scientific">Pseudomonas syringae pv. actinidiae</name>
    <dbReference type="NCBI Taxonomy" id="103796"/>
    <lineage>
        <taxon>Bacteria</taxon>
        <taxon>Pseudomonadati</taxon>
        <taxon>Pseudomonadota</taxon>
        <taxon>Gammaproteobacteria</taxon>
        <taxon>Pseudomonadales</taxon>
        <taxon>Pseudomonadaceae</taxon>
        <taxon>Pseudomonas</taxon>
        <taxon>Pseudomonas syringae</taxon>
    </lineage>
</organism>
<comment type="caution">
    <text evidence="1">The sequence shown here is derived from an EMBL/GenBank/DDBJ whole genome shotgun (WGS) entry which is preliminary data.</text>
</comment>
<protein>
    <submittedName>
        <fullName evidence="1">Uncharacterized protein</fullName>
    </submittedName>
</protein>
<proteinExistence type="predicted"/>
<evidence type="ECO:0000313" key="1">
    <source>
        <dbReference type="EMBL" id="GBH17994.1"/>
    </source>
</evidence>
<gene>
    <name evidence="1" type="ORF">KPSA3_03971</name>
</gene>
<dbReference type="EMBL" id="BGKA01000138">
    <property type="protein sequence ID" value="GBH17994.1"/>
    <property type="molecule type" value="Genomic_DNA"/>
</dbReference>